<dbReference type="Proteomes" id="UP000266841">
    <property type="component" value="Unassembled WGS sequence"/>
</dbReference>
<evidence type="ECO:0000313" key="3">
    <source>
        <dbReference type="Proteomes" id="UP000266841"/>
    </source>
</evidence>
<dbReference type="AlphaFoldDB" id="K0RK77"/>
<gene>
    <name evidence="2" type="ORF">THAOC_31866</name>
</gene>
<evidence type="ECO:0000256" key="1">
    <source>
        <dbReference type="SAM" id="MobiDB-lite"/>
    </source>
</evidence>
<protein>
    <submittedName>
        <fullName evidence="2">Uncharacterized protein</fullName>
    </submittedName>
</protein>
<feature type="region of interest" description="Disordered" evidence="1">
    <location>
        <begin position="1"/>
        <end position="40"/>
    </location>
</feature>
<keyword evidence="3" id="KW-1185">Reference proteome</keyword>
<sequence>DALGAGADALGAGAGEAASDAVAAASAAGHRRRRGDPVGPAVVARVGGACRRRLRGPLRPVRACRADGRRRGGGKSHVPGEGGEETMAYGENWLEAPGEEPTETDPPETEGEDTALLIEKKRR</sequence>
<evidence type="ECO:0000313" key="2">
    <source>
        <dbReference type="EMBL" id="EJK49281.1"/>
    </source>
</evidence>
<proteinExistence type="predicted"/>
<feature type="region of interest" description="Disordered" evidence="1">
    <location>
        <begin position="65"/>
        <end position="123"/>
    </location>
</feature>
<feature type="non-terminal residue" evidence="2">
    <location>
        <position position="1"/>
    </location>
</feature>
<dbReference type="EMBL" id="AGNL01044967">
    <property type="protein sequence ID" value="EJK49281.1"/>
    <property type="molecule type" value="Genomic_DNA"/>
</dbReference>
<comment type="caution">
    <text evidence="2">The sequence shown here is derived from an EMBL/GenBank/DDBJ whole genome shotgun (WGS) entry which is preliminary data.</text>
</comment>
<feature type="compositionally biased region" description="Acidic residues" evidence="1">
    <location>
        <begin position="97"/>
        <end position="113"/>
    </location>
</feature>
<organism evidence="2 3">
    <name type="scientific">Thalassiosira oceanica</name>
    <name type="common">Marine diatom</name>
    <dbReference type="NCBI Taxonomy" id="159749"/>
    <lineage>
        <taxon>Eukaryota</taxon>
        <taxon>Sar</taxon>
        <taxon>Stramenopiles</taxon>
        <taxon>Ochrophyta</taxon>
        <taxon>Bacillariophyta</taxon>
        <taxon>Coscinodiscophyceae</taxon>
        <taxon>Thalassiosirophycidae</taxon>
        <taxon>Thalassiosirales</taxon>
        <taxon>Thalassiosiraceae</taxon>
        <taxon>Thalassiosira</taxon>
    </lineage>
</organism>
<reference evidence="2 3" key="1">
    <citation type="journal article" date="2012" name="Genome Biol.">
        <title>Genome and low-iron response of an oceanic diatom adapted to chronic iron limitation.</title>
        <authorList>
            <person name="Lommer M."/>
            <person name="Specht M."/>
            <person name="Roy A.S."/>
            <person name="Kraemer L."/>
            <person name="Andreson R."/>
            <person name="Gutowska M.A."/>
            <person name="Wolf J."/>
            <person name="Bergner S.V."/>
            <person name="Schilhabel M.B."/>
            <person name="Klostermeier U.C."/>
            <person name="Beiko R.G."/>
            <person name="Rosenstiel P."/>
            <person name="Hippler M."/>
            <person name="Laroche J."/>
        </authorList>
    </citation>
    <scope>NUCLEOTIDE SEQUENCE [LARGE SCALE GENOMIC DNA]</scope>
    <source>
        <strain evidence="2 3">CCMP1005</strain>
    </source>
</reference>
<accession>K0RK77</accession>
<name>K0RK77_THAOC</name>
<feature type="compositionally biased region" description="Low complexity" evidence="1">
    <location>
        <begin position="1"/>
        <end position="28"/>
    </location>
</feature>